<name>A0AAE8XKZ7_9CAUD</name>
<reference evidence="1 2" key="1">
    <citation type="submission" date="2021-08" db="EMBL/GenBank/DDBJ databases">
        <authorList>
            <person name="Gillison A.D."/>
            <person name="Kleven A.S."/>
            <person name="Allen M.J."/>
            <person name="Garcia Costas A.M."/>
            <person name="Merkhofer E.C."/>
            <person name="Garlena R.A."/>
            <person name="Russell D.A."/>
            <person name="Jacobs-Sera D."/>
            <person name="Hatfull G.F."/>
        </authorList>
    </citation>
    <scope>NUCLEOTIDE SEQUENCE [LARGE SCALE GENOMIC DNA]</scope>
</reference>
<evidence type="ECO:0000313" key="1">
    <source>
        <dbReference type="EMBL" id="UAW09417.1"/>
    </source>
</evidence>
<dbReference type="EMBL" id="MZ747522">
    <property type="protein sequence ID" value="UAW09417.1"/>
    <property type="molecule type" value="Genomic_DNA"/>
</dbReference>
<keyword evidence="2" id="KW-1185">Reference proteome</keyword>
<accession>A0AAE8XKZ7</accession>
<organism evidence="1 2">
    <name type="scientific">Arthrobacter phage Klevey</name>
    <dbReference type="NCBI Taxonomy" id="2867481"/>
    <lineage>
        <taxon>Viruses</taxon>
        <taxon>Duplodnaviria</taxon>
        <taxon>Heunggongvirae</taxon>
        <taxon>Uroviricota</taxon>
        <taxon>Caudoviricetes</taxon>
        <taxon>Berryhillviridae</taxon>
        <taxon>Lilmacvirus</taxon>
        <taxon>Lilmacvirus klevey</taxon>
    </lineage>
</organism>
<proteinExistence type="predicted"/>
<sequence>MTDYVSAFVATPERREPRDTTVHRTLRELHRSLAPDLQDRIAVESYYDQASEGWRLVMHRIPYVPPVPATPEEEDARRAAVLEEALNDPKGLALAKAIIERKELHEALADFKPGGTVSE</sequence>
<protein>
    <submittedName>
        <fullName evidence="1">Uncharacterized protein</fullName>
    </submittedName>
</protein>
<dbReference type="Proteomes" id="UP000828064">
    <property type="component" value="Segment"/>
</dbReference>
<evidence type="ECO:0000313" key="2">
    <source>
        <dbReference type="Proteomes" id="UP000828064"/>
    </source>
</evidence>
<gene>
    <name evidence="1" type="primary">61</name>
    <name evidence="1" type="ORF">SEA_KLEVEY_61</name>
</gene>